<name>A0A445EW24_ARAHY</name>
<dbReference type="EMBL" id="SDMP01000001">
    <property type="protein sequence ID" value="RYR79626.1"/>
    <property type="molecule type" value="Genomic_DNA"/>
</dbReference>
<protein>
    <submittedName>
        <fullName evidence="1">Uncharacterized protein</fullName>
    </submittedName>
</protein>
<organism evidence="1 2">
    <name type="scientific">Arachis hypogaea</name>
    <name type="common">Peanut</name>
    <dbReference type="NCBI Taxonomy" id="3818"/>
    <lineage>
        <taxon>Eukaryota</taxon>
        <taxon>Viridiplantae</taxon>
        <taxon>Streptophyta</taxon>
        <taxon>Embryophyta</taxon>
        <taxon>Tracheophyta</taxon>
        <taxon>Spermatophyta</taxon>
        <taxon>Magnoliopsida</taxon>
        <taxon>eudicotyledons</taxon>
        <taxon>Gunneridae</taxon>
        <taxon>Pentapetalae</taxon>
        <taxon>rosids</taxon>
        <taxon>fabids</taxon>
        <taxon>Fabales</taxon>
        <taxon>Fabaceae</taxon>
        <taxon>Papilionoideae</taxon>
        <taxon>50 kb inversion clade</taxon>
        <taxon>dalbergioids sensu lato</taxon>
        <taxon>Dalbergieae</taxon>
        <taxon>Pterocarpus clade</taxon>
        <taxon>Arachis</taxon>
    </lineage>
</organism>
<gene>
    <name evidence="1" type="ORF">Ahy_A01g004436</name>
</gene>
<evidence type="ECO:0000313" key="2">
    <source>
        <dbReference type="Proteomes" id="UP000289738"/>
    </source>
</evidence>
<dbReference type="Proteomes" id="UP000289738">
    <property type="component" value="Chromosome A01"/>
</dbReference>
<dbReference type="AlphaFoldDB" id="A0A445EW24"/>
<accession>A0A445EW24</accession>
<comment type="caution">
    <text evidence="1">The sequence shown here is derived from an EMBL/GenBank/DDBJ whole genome shotgun (WGS) entry which is preliminary data.</text>
</comment>
<evidence type="ECO:0000313" key="1">
    <source>
        <dbReference type="EMBL" id="RYR79626.1"/>
    </source>
</evidence>
<proteinExistence type="predicted"/>
<reference evidence="1 2" key="1">
    <citation type="submission" date="2019-01" db="EMBL/GenBank/DDBJ databases">
        <title>Sequencing of cultivated peanut Arachis hypogaea provides insights into genome evolution and oil improvement.</title>
        <authorList>
            <person name="Chen X."/>
        </authorList>
    </citation>
    <scope>NUCLEOTIDE SEQUENCE [LARGE SCALE GENOMIC DNA]</scope>
    <source>
        <strain evidence="2">cv. Fuhuasheng</strain>
        <tissue evidence="1">Leaves</tissue>
    </source>
</reference>
<keyword evidence="2" id="KW-1185">Reference proteome</keyword>
<sequence length="111" mass="13007">MGDDERRCNGRNHLTSWIRPAIKKDLEPYFTHDDKGFKHHHLTNVANRVSPRLSKYTGGSPTFMKTKSRLVRILSFLSRDREATLADTFNYTHSLKANKERFAHKQRQPII</sequence>